<dbReference type="Proteomes" id="UP001300502">
    <property type="component" value="Unassembled WGS sequence"/>
</dbReference>
<feature type="domain" description="E2F/DP family winged-helix DNA-binding" evidence="11">
    <location>
        <begin position="45"/>
        <end position="126"/>
    </location>
</feature>
<dbReference type="InterPro" id="IPR036390">
    <property type="entry name" value="WH_DNA-bd_sf"/>
</dbReference>
<dbReference type="SUPFAM" id="SSF144074">
    <property type="entry name" value="E2F-DP heterodimerization region"/>
    <property type="match status" value="1"/>
</dbReference>
<gene>
    <name evidence="12" type="ORF">GAYE_SCF05G2673</name>
</gene>
<dbReference type="SMART" id="SM01138">
    <property type="entry name" value="DP"/>
    <property type="match status" value="1"/>
</dbReference>
<sequence>MSTGQEASDLKYEANQVSQDDIDTLDMTLEKKRKQRRRRPSSLEKGEKGLRSFAVRVRKKVEEKKITTYNQVADELVNEVLDPEVRDPTDRFYNEKNIRRRVYDALNVLMAMGMIEKQKKDILWRGVSFDSSDFLKELEEKVRNKNEELRQKRQRLEELEAQKRAVEAMLARNASSSASELQPESCIHLPFIIVSTSADTSIDVEMEENAEEVLFTFNRPFEIYDDQVILQGIFRNTNVSNRRDEHENVSVSEKQAYSSNSRQSSEPSQHSCLRTSLLSRNTVDNSMFNSHLVYLTDDV</sequence>
<dbReference type="InterPro" id="IPR036388">
    <property type="entry name" value="WH-like_DNA-bd_sf"/>
</dbReference>
<evidence type="ECO:0000256" key="3">
    <source>
        <dbReference type="ARBA" id="ARBA00023015"/>
    </source>
</evidence>
<dbReference type="InterPro" id="IPR014889">
    <property type="entry name" value="Transc_factor_DP_C"/>
</dbReference>
<comment type="subcellular location">
    <subcellularLocation>
        <location evidence="1 7">Nucleus</location>
    </subcellularLocation>
</comment>
<accession>A0AAV9IBE5</accession>
<dbReference type="InterPro" id="IPR038168">
    <property type="entry name" value="TF_DP_C_sf"/>
</dbReference>
<dbReference type="Gene3D" id="1.20.140.80">
    <property type="entry name" value="Transcription factor DP"/>
    <property type="match status" value="1"/>
</dbReference>
<dbReference type="PANTHER" id="PTHR12548">
    <property type="entry name" value="TRANSCRIPTION FACTOR DP"/>
    <property type="match status" value="1"/>
</dbReference>
<reference evidence="12 13" key="1">
    <citation type="submission" date="2022-07" db="EMBL/GenBank/DDBJ databases">
        <title>Genome-wide signatures of adaptation to extreme environments.</title>
        <authorList>
            <person name="Cho C.H."/>
            <person name="Yoon H.S."/>
        </authorList>
    </citation>
    <scope>NUCLEOTIDE SEQUENCE [LARGE SCALE GENOMIC DNA]</scope>
    <source>
        <strain evidence="12 13">108.79 E11</strain>
    </source>
</reference>
<feature type="coiled-coil region" evidence="8">
    <location>
        <begin position="132"/>
        <end position="176"/>
    </location>
</feature>
<evidence type="ECO:0000256" key="7">
    <source>
        <dbReference type="RuleBase" id="RU003796"/>
    </source>
</evidence>
<dbReference type="Pfam" id="PF02319">
    <property type="entry name" value="WHD_E2F_TDP"/>
    <property type="match status" value="1"/>
</dbReference>
<feature type="domain" description="Transcription factor DP C-terminal" evidence="10">
    <location>
        <begin position="133"/>
        <end position="264"/>
    </location>
</feature>
<name>A0AAV9IBE5_9RHOD</name>
<dbReference type="FunFam" id="1.10.10.10:FF:000360">
    <property type="entry name" value="Transcription factor Dp-1, a"/>
    <property type="match status" value="1"/>
</dbReference>
<evidence type="ECO:0000256" key="1">
    <source>
        <dbReference type="ARBA" id="ARBA00004123"/>
    </source>
</evidence>
<evidence type="ECO:0000256" key="6">
    <source>
        <dbReference type="ARBA" id="ARBA00023242"/>
    </source>
</evidence>
<evidence type="ECO:0000259" key="10">
    <source>
        <dbReference type="SMART" id="SM01138"/>
    </source>
</evidence>
<feature type="compositionally biased region" description="Basic residues" evidence="9">
    <location>
        <begin position="31"/>
        <end position="40"/>
    </location>
</feature>
<dbReference type="GO" id="GO:0051726">
    <property type="term" value="P:regulation of cell cycle"/>
    <property type="evidence" value="ECO:0007669"/>
    <property type="project" value="InterPro"/>
</dbReference>
<dbReference type="GO" id="GO:0005634">
    <property type="term" value="C:nucleus"/>
    <property type="evidence" value="ECO:0007669"/>
    <property type="project" value="UniProtKB-SubCell"/>
</dbReference>
<dbReference type="PANTHER" id="PTHR12548:SF9">
    <property type="entry name" value="TRANSCRIPTION FACTOR DP"/>
    <property type="match status" value="1"/>
</dbReference>
<keyword evidence="8" id="KW-0175">Coiled coil</keyword>
<evidence type="ECO:0000256" key="5">
    <source>
        <dbReference type="ARBA" id="ARBA00023163"/>
    </source>
</evidence>
<feature type="compositionally biased region" description="Low complexity" evidence="9">
    <location>
        <begin position="258"/>
        <end position="271"/>
    </location>
</feature>
<dbReference type="Pfam" id="PF08781">
    <property type="entry name" value="DP"/>
    <property type="match status" value="1"/>
</dbReference>
<evidence type="ECO:0000256" key="9">
    <source>
        <dbReference type="SAM" id="MobiDB-lite"/>
    </source>
</evidence>
<dbReference type="InterPro" id="IPR037241">
    <property type="entry name" value="E2F-DP_heterodim"/>
</dbReference>
<evidence type="ECO:0000256" key="8">
    <source>
        <dbReference type="SAM" id="Coils"/>
    </source>
</evidence>
<proteinExistence type="inferred from homology"/>
<dbReference type="EMBL" id="JANCYU010000025">
    <property type="protein sequence ID" value="KAK4524770.1"/>
    <property type="molecule type" value="Genomic_DNA"/>
</dbReference>
<dbReference type="CDD" id="cd14458">
    <property type="entry name" value="DP_DD"/>
    <property type="match status" value="1"/>
</dbReference>
<dbReference type="InterPro" id="IPR003316">
    <property type="entry name" value="E2F_WHTH_DNA-bd_dom"/>
</dbReference>
<dbReference type="InterPro" id="IPR015648">
    <property type="entry name" value="Transcrpt_fac_DP"/>
</dbReference>
<evidence type="ECO:0000313" key="13">
    <source>
        <dbReference type="Proteomes" id="UP001300502"/>
    </source>
</evidence>
<feature type="region of interest" description="Disordered" evidence="9">
    <location>
        <begin position="242"/>
        <end position="271"/>
    </location>
</feature>
<evidence type="ECO:0000259" key="11">
    <source>
        <dbReference type="SMART" id="SM01372"/>
    </source>
</evidence>
<comment type="caution">
    <text evidence="12">The sequence shown here is derived from an EMBL/GenBank/DDBJ whole genome shotgun (WGS) entry which is preliminary data.</text>
</comment>
<evidence type="ECO:0008006" key="14">
    <source>
        <dbReference type="Google" id="ProtNLM"/>
    </source>
</evidence>
<dbReference type="GO" id="GO:0005667">
    <property type="term" value="C:transcription regulator complex"/>
    <property type="evidence" value="ECO:0007669"/>
    <property type="project" value="InterPro"/>
</dbReference>
<keyword evidence="3 7" id="KW-0805">Transcription regulation</keyword>
<dbReference type="GO" id="GO:0000977">
    <property type="term" value="F:RNA polymerase II transcription regulatory region sequence-specific DNA binding"/>
    <property type="evidence" value="ECO:0007669"/>
    <property type="project" value="TreeGrafter"/>
</dbReference>
<keyword evidence="6 7" id="KW-0539">Nucleus</keyword>
<keyword evidence="4 7" id="KW-0238">DNA-binding</keyword>
<feature type="region of interest" description="Disordered" evidence="9">
    <location>
        <begin position="1"/>
        <end position="46"/>
    </location>
</feature>
<dbReference type="AlphaFoldDB" id="A0AAV9IBE5"/>
<keyword evidence="13" id="KW-1185">Reference proteome</keyword>
<dbReference type="GO" id="GO:0000981">
    <property type="term" value="F:DNA-binding transcription factor activity, RNA polymerase II-specific"/>
    <property type="evidence" value="ECO:0007669"/>
    <property type="project" value="TreeGrafter"/>
</dbReference>
<organism evidence="12 13">
    <name type="scientific">Galdieria yellowstonensis</name>
    <dbReference type="NCBI Taxonomy" id="3028027"/>
    <lineage>
        <taxon>Eukaryota</taxon>
        <taxon>Rhodophyta</taxon>
        <taxon>Bangiophyceae</taxon>
        <taxon>Galdieriales</taxon>
        <taxon>Galdieriaceae</taxon>
        <taxon>Galdieria</taxon>
    </lineage>
</organism>
<evidence type="ECO:0000313" key="12">
    <source>
        <dbReference type="EMBL" id="KAK4524770.1"/>
    </source>
</evidence>
<evidence type="ECO:0000256" key="2">
    <source>
        <dbReference type="ARBA" id="ARBA00010940"/>
    </source>
</evidence>
<comment type="similarity">
    <text evidence="2 7">Belongs to the E2F/DP family.</text>
</comment>
<dbReference type="SUPFAM" id="SSF46785">
    <property type="entry name" value="Winged helix' DNA-binding domain"/>
    <property type="match status" value="1"/>
</dbReference>
<dbReference type="SMART" id="SM01372">
    <property type="entry name" value="E2F_TDP"/>
    <property type="match status" value="1"/>
</dbReference>
<dbReference type="Gene3D" id="1.10.10.10">
    <property type="entry name" value="Winged helix-like DNA-binding domain superfamily/Winged helix DNA-binding domain"/>
    <property type="match status" value="1"/>
</dbReference>
<protein>
    <recommendedName>
        <fullName evidence="14">Transcription factor Dp-1</fullName>
    </recommendedName>
</protein>
<keyword evidence="5 7" id="KW-0804">Transcription</keyword>
<evidence type="ECO:0000256" key="4">
    <source>
        <dbReference type="ARBA" id="ARBA00023125"/>
    </source>
</evidence>